<organism evidence="12 13">
    <name type="scientific">Candidatus Vidania fulgoroideorum</name>
    <dbReference type="NCBI Taxonomy" id="881286"/>
    <lineage>
        <taxon>Bacteria</taxon>
        <taxon>Pseudomonadati</taxon>
        <taxon>Pseudomonadota</taxon>
        <taxon>Betaproteobacteria</taxon>
        <taxon>Candidatus Vidania</taxon>
    </lineage>
</organism>
<evidence type="ECO:0000256" key="4">
    <source>
        <dbReference type="ARBA" id="ARBA00022884"/>
    </source>
</evidence>
<dbReference type="GO" id="GO:1990904">
    <property type="term" value="C:ribonucleoprotein complex"/>
    <property type="evidence" value="ECO:0007669"/>
    <property type="project" value="UniProtKB-KW"/>
</dbReference>
<dbReference type="GO" id="GO:0003735">
    <property type="term" value="F:structural constituent of ribosome"/>
    <property type="evidence" value="ECO:0007669"/>
    <property type="project" value="InterPro"/>
</dbReference>
<dbReference type="SUPFAM" id="SSF55282">
    <property type="entry name" value="RL5-like"/>
    <property type="match status" value="1"/>
</dbReference>
<dbReference type="GO" id="GO:0019843">
    <property type="term" value="F:rRNA binding"/>
    <property type="evidence" value="ECO:0007669"/>
    <property type="project" value="UniProtKB-KW"/>
</dbReference>
<dbReference type="EMBL" id="CP028360">
    <property type="protein sequence ID" value="AXN02547.1"/>
    <property type="molecule type" value="Genomic_DNA"/>
</dbReference>
<evidence type="ECO:0000256" key="8">
    <source>
        <dbReference type="ARBA" id="ARBA00035461"/>
    </source>
</evidence>
<reference evidence="12 13" key="1">
    <citation type="submission" date="2018-03" db="EMBL/GenBank/DDBJ databases">
        <title>A parallel universe: an anciently diverged bacterial symbiosis in a Hawaiian planthopper (Hemiptera: Cixiidae) reveals rearranged nutritional responsibilities.</title>
        <authorList>
            <person name="Bennett G."/>
            <person name="Mao M."/>
        </authorList>
    </citation>
    <scope>NUCLEOTIDE SEQUENCE [LARGE SCALE GENOMIC DNA]</scope>
    <source>
        <strain evidence="12 13">OLIH</strain>
    </source>
</reference>
<dbReference type="PANTHER" id="PTHR11994">
    <property type="entry name" value="60S RIBOSOMAL PROTEIN L11-RELATED"/>
    <property type="match status" value="1"/>
</dbReference>
<dbReference type="GO" id="GO:0005840">
    <property type="term" value="C:ribosome"/>
    <property type="evidence" value="ECO:0007669"/>
    <property type="project" value="UniProtKB-KW"/>
</dbReference>
<dbReference type="Pfam" id="PF00281">
    <property type="entry name" value="Ribosomal_L5"/>
    <property type="match status" value="1"/>
</dbReference>
<dbReference type="NCBIfam" id="NF000585">
    <property type="entry name" value="PRK00010.1"/>
    <property type="match status" value="1"/>
</dbReference>
<dbReference type="InterPro" id="IPR002132">
    <property type="entry name" value="Ribosomal_uL5"/>
</dbReference>
<dbReference type="GO" id="GO:0000049">
    <property type="term" value="F:tRNA binding"/>
    <property type="evidence" value="ECO:0007669"/>
    <property type="project" value="UniProtKB-KW"/>
</dbReference>
<keyword evidence="4" id="KW-0694">RNA-binding</keyword>
<keyword evidence="13" id="KW-1185">Reference proteome</keyword>
<dbReference type="KEGG" id="vfg:C9I84_165"/>
<comment type="similarity">
    <text evidence="1 9">Belongs to the universal ribosomal protein uL5 family.</text>
</comment>
<evidence type="ECO:0000259" key="11">
    <source>
        <dbReference type="Pfam" id="PF00673"/>
    </source>
</evidence>
<dbReference type="GO" id="GO:0006412">
    <property type="term" value="P:translation"/>
    <property type="evidence" value="ECO:0007669"/>
    <property type="project" value="InterPro"/>
</dbReference>
<evidence type="ECO:0000256" key="1">
    <source>
        <dbReference type="ARBA" id="ARBA00008553"/>
    </source>
</evidence>
<dbReference type="AlphaFoldDB" id="A0A346E0P2"/>
<keyword evidence="5 9" id="KW-0689">Ribosomal protein</keyword>
<evidence type="ECO:0000256" key="7">
    <source>
        <dbReference type="ARBA" id="ARBA00035245"/>
    </source>
</evidence>
<evidence type="ECO:0000256" key="2">
    <source>
        <dbReference type="ARBA" id="ARBA00022555"/>
    </source>
</evidence>
<dbReference type="InterPro" id="IPR022803">
    <property type="entry name" value="Ribosomal_uL5_dom_sf"/>
</dbReference>
<dbReference type="PIRSF" id="PIRSF002161">
    <property type="entry name" value="Ribosomal_L5"/>
    <property type="match status" value="1"/>
</dbReference>
<keyword evidence="3" id="KW-0699">rRNA-binding</keyword>
<dbReference type="Gene3D" id="3.30.1440.10">
    <property type="match status" value="1"/>
</dbReference>
<evidence type="ECO:0000313" key="13">
    <source>
        <dbReference type="Proteomes" id="UP000257084"/>
    </source>
</evidence>
<keyword evidence="2" id="KW-0820">tRNA-binding</keyword>
<dbReference type="InterPro" id="IPR020930">
    <property type="entry name" value="Ribosomal_uL5_bac-type"/>
</dbReference>
<evidence type="ECO:0000256" key="3">
    <source>
        <dbReference type="ARBA" id="ARBA00022730"/>
    </source>
</evidence>
<evidence type="ECO:0000256" key="5">
    <source>
        <dbReference type="ARBA" id="ARBA00022980"/>
    </source>
</evidence>
<protein>
    <recommendedName>
        <fullName evidence="7">Large ribosomal subunit protein uL5</fullName>
    </recommendedName>
    <alternativeName>
        <fullName evidence="8">50S ribosomal protein L5</fullName>
    </alternativeName>
</protein>
<evidence type="ECO:0000256" key="9">
    <source>
        <dbReference type="RuleBase" id="RU003930"/>
    </source>
</evidence>
<name>A0A346E0P2_9PROT</name>
<evidence type="ECO:0000313" key="12">
    <source>
        <dbReference type="EMBL" id="AXN02547.1"/>
    </source>
</evidence>
<evidence type="ECO:0000259" key="10">
    <source>
        <dbReference type="Pfam" id="PF00281"/>
    </source>
</evidence>
<dbReference type="InterPro" id="IPR031310">
    <property type="entry name" value="Ribosomal_uL5_N"/>
</dbReference>
<accession>A0A346E0P2</accession>
<sequence>MSYISKLKKFFLFNKKKILKKLKIKNIMQIPKISKIIINVSLGLLGNNSIYLDSVLKNLSLITSQKPLIIKSKKSISNFKIRKNTNIALKVTLRNDFMYDFLYKFINLTCPRIRDFKGFPLSSFDENCNFNLGLKESYVFPEINKFENFKNNFGMNITIVISTYNIIHSKYILNFFNFPFN</sequence>
<evidence type="ECO:0000256" key="6">
    <source>
        <dbReference type="ARBA" id="ARBA00023274"/>
    </source>
</evidence>
<feature type="domain" description="Large ribosomal subunit protein uL5 C-terminal" evidence="11">
    <location>
        <begin position="87"/>
        <end position="180"/>
    </location>
</feature>
<dbReference type="InterPro" id="IPR031309">
    <property type="entry name" value="Ribosomal_uL5_C"/>
</dbReference>
<gene>
    <name evidence="12" type="ORF">C9I84_165</name>
</gene>
<dbReference type="FunFam" id="3.30.1440.10:FF:000001">
    <property type="entry name" value="50S ribosomal protein L5"/>
    <property type="match status" value="1"/>
</dbReference>
<dbReference type="Proteomes" id="UP000257084">
    <property type="component" value="Chromosome"/>
</dbReference>
<feature type="domain" description="Large ribosomal subunit protein uL5 N-terminal" evidence="10">
    <location>
        <begin position="26"/>
        <end position="82"/>
    </location>
</feature>
<keyword evidence="6 9" id="KW-0687">Ribonucleoprotein</keyword>
<dbReference type="Pfam" id="PF00673">
    <property type="entry name" value="Ribosomal_L5_C"/>
    <property type="match status" value="1"/>
</dbReference>
<proteinExistence type="inferred from homology"/>